<dbReference type="InterPro" id="IPR036928">
    <property type="entry name" value="AS_sf"/>
</dbReference>
<dbReference type="InterPro" id="IPR000120">
    <property type="entry name" value="Amidase"/>
</dbReference>
<dbReference type="AlphaFoldDB" id="A0AAD5G7R8"/>
<feature type="region of interest" description="Disordered" evidence="2">
    <location>
        <begin position="256"/>
        <end position="281"/>
    </location>
</feature>
<feature type="domain" description="Amidase" evidence="3">
    <location>
        <begin position="151"/>
        <end position="371"/>
    </location>
</feature>
<dbReference type="EMBL" id="JAMZMK010010782">
    <property type="protein sequence ID" value="KAI7730408.1"/>
    <property type="molecule type" value="Genomic_DNA"/>
</dbReference>
<dbReference type="GO" id="GO:0070291">
    <property type="term" value="P:N-acylethanolamine metabolic process"/>
    <property type="evidence" value="ECO:0007669"/>
    <property type="project" value="TreeGrafter"/>
</dbReference>
<reference evidence="4" key="1">
    <citation type="submission" date="2022-06" db="EMBL/GenBank/DDBJ databases">
        <title>Uncovering the hologenomic basis of an extraordinary plant invasion.</title>
        <authorList>
            <person name="Bieker V.C."/>
            <person name="Martin M.D."/>
            <person name="Gilbert T."/>
            <person name="Hodgins K."/>
            <person name="Battlay P."/>
            <person name="Petersen B."/>
            <person name="Wilson J."/>
        </authorList>
    </citation>
    <scope>NUCLEOTIDE SEQUENCE</scope>
    <source>
        <strain evidence="4">AA19_3_7</strain>
        <tissue evidence="4">Leaf</tissue>
    </source>
</reference>
<evidence type="ECO:0000256" key="1">
    <source>
        <dbReference type="ARBA" id="ARBA00009199"/>
    </source>
</evidence>
<evidence type="ECO:0000313" key="5">
    <source>
        <dbReference type="Proteomes" id="UP001206925"/>
    </source>
</evidence>
<keyword evidence="5" id="KW-1185">Reference proteome</keyword>
<sequence>MIFGKKKKKKMVMVPATEVELTEVKYDLGELQAPRLSGLSLKLFATLIQAPFIGSFITSYLKTQNKMDQILQYTLIPEPPMFKPEFPPSPQEPRVLNLEEDGSPEDRVESASRCLPHHHPTTSISQFRYWNIRDYAYAYTSGLTTPSMVAEHVISALEECKPQMPLLISFDPHQLRNQAAASTQRFHQGNPLSILDGIFMAVKDDIDCYPHPSKGGTTWLHHIRPVNKDAVAVSRLRSCGVIFVGKANMHELGMGDTGMNPHHGTPRNPHDPQRYAGGSSSGSAAIVASGICPAALGSDAGGSIRIPASLCGVVGLKTTYGRTDTTGTLCGPGTVEVIGPIATSVDDVMLIYAAMLGSSSADKISLRPPIPCLPDLSSNESSVAGFPMRLGNNIHSFMKWQDVWVEKLVHVEMTNESYLSTVCKPIFQWFDDVNSPDISGVCGQVLTSLSEMHGCEIVEITIPELQQMRIAHVVSYGCELLCSLVPQLQKGKFQKLALDSCINLAVCESFTASDYVAAQRLRRRLMYYHMEIFKKVDIIVTPSTGMTAPMIHPTALACGESDLEVAGNLMKFAVTANVLGFPAISVPVGYDKQGLPIGLQLIGRPWCEATILRLAAAIEQQWNEPKRKPMIYFDVTNGKRETNKLGLLIGAQG</sequence>
<evidence type="ECO:0000256" key="2">
    <source>
        <dbReference type="SAM" id="MobiDB-lite"/>
    </source>
</evidence>
<dbReference type="InterPro" id="IPR023631">
    <property type="entry name" value="Amidase_dom"/>
</dbReference>
<accession>A0AAD5G7R8</accession>
<dbReference type="SUPFAM" id="SSF75304">
    <property type="entry name" value="Amidase signature (AS) enzymes"/>
    <property type="match status" value="1"/>
</dbReference>
<dbReference type="Pfam" id="PF01425">
    <property type="entry name" value="Amidase"/>
    <property type="match status" value="2"/>
</dbReference>
<dbReference type="PROSITE" id="PS00571">
    <property type="entry name" value="AMIDASES"/>
    <property type="match status" value="1"/>
</dbReference>
<name>A0AAD5G7R8_AMBAR</name>
<dbReference type="InterPro" id="IPR020556">
    <property type="entry name" value="Amidase_CS"/>
</dbReference>
<gene>
    <name evidence="4" type="ORF">M8C21_025353</name>
</gene>
<feature type="domain" description="Amidase" evidence="3">
    <location>
        <begin position="511"/>
        <end position="612"/>
    </location>
</feature>
<proteinExistence type="inferred from homology"/>
<dbReference type="PANTHER" id="PTHR11895">
    <property type="entry name" value="TRANSAMIDASE"/>
    <property type="match status" value="1"/>
</dbReference>
<evidence type="ECO:0000259" key="3">
    <source>
        <dbReference type="Pfam" id="PF01425"/>
    </source>
</evidence>
<comment type="similarity">
    <text evidence="1">Belongs to the amidase family.</text>
</comment>
<feature type="region of interest" description="Disordered" evidence="2">
    <location>
        <begin position="83"/>
        <end position="115"/>
    </location>
</feature>
<dbReference type="PANTHER" id="PTHR11895:SF167">
    <property type="entry name" value="FATTY ACID AMIDE HYDROLASE"/>
    <property type="match status" value="1"/>
</dbReference>
<dbReference type="GO" id="GO:0047412">
    <property type="term" value="F:N-(long-chain-acyl)ethanolamine deacylase activity"/>
    <property type="evidence" value="ECO:0007669"/>
    <property type="project" value="TreeGrafter"/>
</dbReference>
<dbReference type="GO" id="GO:0016020">
    <property type="term" value="C:membrane"/>
    <property type="evidence" value="ECO:0007669"/>
    <property type="project" value="TreeGrafter"/>
</dbReference>
<comment type="caution">
    <text evidence="4">The sequence shown here is derived from an EMBL/GenBank/DDBJ whole genome shotgun (WGS) entry which is preliminary data.</text>
</comment>
<dbReference type="Proteomes" id="UP001206925">
    <property type="component" value="Unassembled WGS sequence"/>
</dbReference>
<dbReference type="Gene3D" id="3.90.1300.10">
    <property type="entry name" value="Amidase signature (AS) domain"/>
    <property type="match status" value="1"/>
</dbReference>
<protein>
    <recommendedName>
        <fullName evidence="3">Amidase domain-containing protein</fullName>
    </recommendedName>
</protein>
<organism evidence="4 5">
    <name type="scientific">Ambrosia artemisiifolia</name>
    <name type="common">Common ragweed</name>
    <dbReference type="NCBI Taxonomy" id="4212"/>
    <lineage>
        <taxon>Eukaryota</taxon>
        <taxon>Viridiplantae</taxon>
        <taxon>Streptophyta</taxon>
        <taxon>Embryophyta</taxon>
        <taxon>Tracheophyta</taxon>
        <taxon>Spermatophyta</taxon>
        <taxon>Magnoliopsida</taxon>
        <taxon>eudicotyledons</taxon>
        <taxon>Gunneridae</taxon>
        <taxon>Pentapetalae</taxon>
        <taxon>asterids</taxon>
        <taxon>campanulids</taxon>
        <taxon>Asterales</taxon>
        <taxon>Asteraceae</taxon>
        <taxon>Asteroideae</taxon>
        <taxon>Heliantheae alliance</taxon>
        <taxon>Heliantheae</taxon>
        <taxon>Ambrosia</taxon>
    </lineage>
</organism>
<evidence type="ECO:0000313" key="4">
    <source>
        <dbReference type="EMBL" id="KAI7730408.1"/>
    </source>
</evidence>